<dbReference type="PROSITE" id="PS01151">
    <property type="entry name" value="FIMBRIAL_USHER"/>
    <property type="match status" value="1"/>
</dbReference>
<evidence type="ECO:0000259" key="12">
    <source>
        <dbReference type="Pfam" id="PF13954"/>
    </source>
</evidence>
<evidence type="ECO:0000259" key="11">
    <source>
        <dbReference type="Pfam" id="PF13953"/>
    </source>
</evidence>
<dbReference type="GO" id="GO:0009297">
    <property type="term" value="P:pilus assembly"/>
    <property type="evidence" value="ECO:0007669"/>
    <property type="project" value="InterPro"/>
</dbReference>
<dbReference type="InterPro" id="IPR018030">
    <property type="entry name" value="Fimbrial_membr_usher_CS"/>
</dbReference>
<protein>
    <recommendedName>
        <fullName evidence="15">PapC-like C-terminal domain-containing protein</fullName>
    </recommendedName>
</protein>
<dbReference type="InterPro" id="IPR025885">
    <property type="entry name" value="PapC_N"/>
</dbReference>
<dbReference type="FunFam" id="2.60.40.3110:FF:000001">
    <property type="entry name" value="Putative fimbrial outer membrane usher"/>
    <property type="match status" value="1"/>
</dbReference>
<keyword evidence="7 9" id="KW-0472">Membrane</keyword>
<dbReference type="OrthoDB" id="6554712at2"/>
<comment type="subcellular location">
    <subcellularLocation>
        <location evidence="1 9">Cell outer membrane</location>
        <topology evidence="1 9">Multi-pass membrane protein</topology>
    </subcellularLocation>
</comment>
<dbReference type="EMBL" id="AYEV01000018">
    <property type="protein sequence ID" value="ESK55313.1"/>
    <property type="molecule type" value="Genomic_DNA"/>
</dbReference>
<dbReference type="InterPro" id="IPR000015">
    <property type="entry name" value="Fimb_usher"/>
</dbReference>
<keyword evidence="4" id="KW-1134">Transmembrane beta strand</keyword>
<name>V2UKT7_9GAMM</name>
<keyword evidence="6 10" id="KW-0732">Signal</keyword>
<dbReference type="Gene3D" id="2.60.40.3110">
    <property type="match status" value="1"/>
</dbReference>
<dbReference type="InterPro" id="IPR025949">
    <property type="entry name" value="PapC-like_C"/>
</dbReference>
<comment type="caution">
    <text evidence="13">The sequence shown here is derived from an EMBL/GenBank/DDBJ whole genome shotgun (WGS) entry which is preliminary data.</text>
</comment>
<proteinExistence type="inferred from homology"/>
<dbReference type="InterPro" id="IPR037224">
    <property type="entry name" value="PapC_N_sf"/>
</dbReference>
<dbReference type="Pfam" id="PF13954">
    <property type="entry name" value="PapC_N"/>
    <property type="match status" value="1"/>
</dbReference>
<dbReference type="Gene3D" id="2.60.40.2070">
    <property type="match status" value="1"/>
</dbReference>
<dbReference type="GO" id="GO:0009279">
    <property type="term" value="C:cell outer membrane"/>
    <property type="evidence" value="ECO:0007669"/>
    <property type="project" value="UniProtKB-SubCell"/>
</dbReference>
<dbReference type="Proteomes" id="UP000017404">
    <property type="component" value="Unassembled WGS sequence"/>
</dbReference>
<dbReference type="RefSeq" id="WP_018678499.1">
    <property type="nucleotide sequence ID" value="NZ_AYEV01000018.1"/>
</dbReference>
<dbReference type="STRING" id="202955.GCA_000759995_01585"/>
<organism evidence="13 14">
    <name type="scientific">Acinetobacter tjernbergiae DSM 14971 = CIP 107465</name>
    <dbReference type="NCBI Taxonomy" id="1120928"/>
    <lineage>
        <taxon>Bacteria</taxon>
        <taxon>Pseudomonadati</taxon>
        <taxon>Pseudomonadota</taxon>
        <taxon>Gammaproteobacteria</taxon>
        <taxon>Moraxellales</taxon>
        <taxon>Moraxellaceae</taxon>
        <taxon>Acinetobacter</taxon>
    </lineage>
</organism>
<evidence type="ECO:0000256" key="7">
    <source>
        <dbReference type="ARBA" id="ARBA00023136"/>
    </source>
</evidence>
<evidence type="ECO:0000256" key="4">
    <source>
        <dbReference type="ARBA" id="ARBA00022452"/>
    </source>
</evidence>
<dbReference type="PANTHER" id="PTHR30451">
    <property type="entry name" value="OUTER MEMBRANE USHER PROTEIN"/>
    <property type="match status" value="1"/>
</dbReference>
<evidence type="ECO:0000256" key="8">
    <source>
        <dbReference type="ARBA" id="ARBA00023237"/>
    </source>
</evidence>
<dbReference type="AlphaFoldDB" id="V2UKT7"/>
<feature type="domain" description="PapC N-terminal" evidence="12">
    <location>
        <begin position="45"/>
        <end position="196"/>
    </location>
</feature>
<gene>
    <name evidence="13" type="ORF">F990_01954</name>
</gene>
<dbReference type="PATRIC" id="fig|1120928.5.peg.1978"/>
<dbReference type="eggNOG" id="COG3188">
    <property type="taxonomic scope" value="Bacteria"/>
</dbReference>
<comment type="similarity">
    <text evidence="2 9">Belongs to the fimbrial export usher family.</text>
</comment>
<accession>V2UKT7</accession>
<evidence type="ECO:0000256" key="2">
    <source>
        <dbReference type="ARBA" id="ARBA00008064"/>
    </source>
</evidence>
<evidence type="ECO:0000256" key="9">
    <source>
        <dbReference type="RuleBase" id="RU003884"/>
    </source>
</evidence>
<dbReference type="PANTHER" id="PTHR30451:SF20">
    <property type="entry name" value="FIMBRIAE USHER"/>
    <property type="match status" value="1"/>
</dbReference>
<evidence type="ECO:0000313" key="13">
    <source>
        <dbReference type="EMBL" id="ESK55313.1"/>
    </source>
</evidence>
<evidence type="ECO:0000313" key="14">
    <source>
        <dbReference type="Proteomes" id="UP000017404"/>
    </source>
</evidence>
<evidence type="ECO:0000256" key="5">
    <source>
        <dbReference type="ARBA" id="ARBA00022692"/>
    </source>
</evidence>
<feature type="chain" id="PRO_5004709665" description="PapC-like C-terminal domain-containing protein" evidence="10">
    <location>
        <begin position="28"/>
        <end position="868"/>
    </location>
</feature>
<reference evidence="13 14" key="1">
    <citation type="submission" date="2013-10" db="EMBL/GenBank/DDBJ databases">
        <title>The Genome Sequence of Acinetobacter tjernbergiae CIP107465.</title>
        <authorList>
            <consortium name="The Broad Institute Genomics Platform"/>
            <consortium name="The Broad Institute Genome Sequencing Center for Infectious Disease"/>
            <person name="Cerqueira G."/>
            <person name="Feldgarden M."/>
            <person name="Courvalin P."/>
            <person name="Grillot-Courvalin C."/>
            <person name="Clermont D."/>
            <person name="Rocha E."/>
            <person name="Yoon E.-J."/>
            <person name="Nemec A."/>
            <person name="Young S.K."/>
            <person name="Zeng Q."/>
            <person name="Gargeya S."/>
            <person name="Fitzgerald M."/>
            <person name="Abouelleil A."/>
            <person name="Alvarado L."/>
            <person name="Berlin A.M."/>
            <person name="Chapman S.B."/>
            <person name="Gainer-Dewar J."/>
            <person name="Goldberg J."/>
            <person name="Gnerre S."/>
            <person name="Griggs A."/>
            <person name="Gujja S."/>
            <person name="Hansen M."/>
            <person name="Howarth C."/>
            <person name="Imamovic A."/>
            <person name="Ireland A."/>
            <person name="Larimer J."/>
            <person name="McCowan C."/>
            <person name="Murphy C."/>
            <person name="Pearson M."/>
            <person name="Poon T.W."/>
            <person name="Priest M."/>
            <person name="Roberts A."/>
            <person name="Saif S."/>
            <person name="Shea T."/>
            <person name="Sykes S."/>
            <person name="Wortman J."/>
            <person name="Nusbaum C."/>
            <person name="Birren B."/>
        </authorList>
    </citation>
    <scope>NUCLEOTIDE SEQUENCE [LARGE SCALE GENOMIC DNA]</scope>
    <source>
        <strain evidence="13 14">CIP 107465</strain>
    </source>
</reference>
<dbReference type="Gene3D" id="2.60.40.2610">
    <property type="entry name" value="Outer membrane usher protein FimD, plug domain"/>
    <property type="match status" value="1"/>
</dbReference>
<evidence type="ECO:0000256" key="3">
    <source>
        <dbReference type="ARBA" id="ARBA00022448"/>
    </source>
</evidence>
<sequence length="868" mass="96657">MAKHIHLVQRSFLSVIVSGLFLQTVYAAQTEVVNTKTEKSEELYTFDPNLFKGGGLSARLIERFNHPDQLEEGSYTVDIYVNERFTQRQSLYFSKNEDAKESVQACLPINLLETAGILGDLEFRQLRETNPQAISDIKCLTLAQVAKGSKSVFDFSLLRLNLTVPQSLMKNIPRGYVNPAELDAGSSIAFINYTGNYYQTENRINNSNYESAFISLNGGINFGKWQYRQQSNISMNNQHDTTVDHIRSYVQRPIASLQSQLVLGQQYTSGRFLSGLSFKGLSLMTDERMRPDSMRGYAPVIRGMAQSNAKVSVEQNGREIYQLTVAPGPFEISDLYPTNFDGNLTVIVTEADGSKHSTEVPYAAVPTSLRSGLSNYSIALGRTDLDRSENAFFSDLNYERGLNNNITLNGGLRLSNDYQAVALGSVYGSNLGALGSNLTYSRARLPSETGQETVDGWMANITYSKTIQPTNTTIAIAGYRYSTIGYREFSDVLGLQYASENGSAWTSNSYLQQSRFQVNVSQQLGRYGTFYLAGATQSYRDGRDRDTSFQAGYNKSFGVVSLSLNYTRQKTYSLNGGEIKEERFDNFGGLSLHIPLGRERNPRTPTLSAHYNRSNDSDNYQLAVNGALDRDYSLNYNLGVGGNFNGDQTLNAGLYKRFSNVQLGFNTSYNDQYWQNSFNAAGAIALHSGGVTFGPYLGETFALIEAKGAKVVSSPYSKVDRFGYVLVPNINPFRFNNLALDPSNMANNIELEGGEQRIAPYAGAMVKLNFKTRKGYSVFIQSQLNNQQIIPMGADVLNQDNEVIGMVGQAGQVYVRVPNQEGILTLRWGAENDQSCQLPYHIENHQLEQTLIKLNAECRMENEYETNK</sequence>
<dbReference type="GO" id="GO:0015473">
    <property type="term" value="F:fimbrial usher porin activity"/>
    <property type="evidence" value="ECO:0007669"/>
    <property type="project" value="InterPro"/>
</dbReference>
<evidence type="ECO:0000256" key="1">
    <source>
        <dbReference type="ARBA" id="ARBA00004571"/>
    </source>
</evidence>
<dbReference type="Pfam" id="PF00577">
    <property type="entry name" value="Usher"/>
    <property type="match status" value="1"/>
</dbReference>
<evidence type="ECO:0008006" key="15">
    <source>
        <dbReference type="Google" id="ProtNLM"/>
    </source>
</evidence>
<dbReference type="InterPro" id="IPR042186">
    <property type="entry name" value="FimD_plug_dom"/>
</dbReference>
<feature type="domain" description="PapC-like C-terminal" evidence="11">
    <location>
        <begin position="781"/>
        <end position="842"/>
    </location>
</feature>
<feature type="signal peptide" evidence="10">
    <location>
        <begin position="1"/>
        <end position="27"/>
    </location>
</feature>
<evidence type="ECO:0000256" key="10">
    <source>
        <dbReference type="SAM" id="SignalP"/>
    </source>
</evidence>
<keyword evidence="5 9" id="KW-0812">Transmembrane</keyword>
<keyword evidence="14" id="KW-1185">Reference proteome</keyword>
<keyword evidence="8 9" id="KW-0998">Cell outer membrane</keyword>
<evidence type="ECO:0000256" key="6">
    <source>
        <dbReference type="ARBA" id="ARBA00022729"/>
    </source>
</evidence>
<keyword evidence="9" id="KW-1029">Fimbrium biogenesis</keyword>
<dbReference type="Gene3D" id="3.10.20.410">
    <property type="match status" value="1"/>
</dbReference>
<keyword evidence="3 9" id="KW-0813">Transport</keyword>
<dbReference type="Pfam" id="PF13953">
    <property type="entry name" value="PapC_C"/>
    <property type="match status" value="1"/>
</dbReference>
<dbReference type="SUPFAM" id="SSF141729">
    <property type="entry name" value="FimD N-terminal domain-like"/>
    <property type="match status" value="1"/>
</dbReference>
<dbReference type="InterPro" id="IPR043142">
    <property type="entry name" value="PapC-like_C_sf"/>
</dbReference>